<feature type="transmembrane region" description="Helical" evidence="1">
    <location>
        <begin position="61"/>
        <end position="79"/>
    </location>
</feature>
<keyword evidence="1" id="KW-0472">Membrane</keyword>
<feature type="transmembrane region" description="Helical" evidence="1">
    <location>
        <begin position="9"/>
        <end position="26"/>
    </location>
</feature>
<accession>A0ABW3N7H5</accession>
<evidence type="ECO:0000313" key="3">
    <source>
        <dbReference type="Proteomes" id="UP001597013"/>
    </source>
</evidence>
<feature type="transmembrane region" description="Helical" evidence="1">
    <location>
        <begin position="91"/>
        <end position="112"/>
    </location>
</feature>
<feature type="transmembrane region" description="Helical" evidence="1">
    <location>
        <begin position="124"/>
        <end position="143"/>
    </location>
</feature>
<evidence type="ECO:0000256" key="1">
    <source>
        <dbReference type="SAM" id="Phobius"/>
    </source>
</evidence>
<name>A0ABW3N7H5_9FLAO</name>
<feature type="transmembrane region" description="Helical" evidence="1">
    <location>
        <begin position="213"/>
        <end position="230"/>
    </location>
</feature>
<reference evidence="3" key="1">
    <citation type="journal article" date="2019" name="Int. J. Syst. Evol. Microbiol.">
        <title>The Global Catalogue of Microorganisms (GCM) 10K type strain sequencing project: providing services to taxonomists for standard genome sequencing and annotation.</title>
        <authorList>
            <consortium name="The Broad Institute Genomics Platform"/>
            <consortium name="The Broad Institute Genome Sequencing Center for Infectious Disease"/>
            <person name="Wu L."/>
            <person name="Ma J."/>
        </authorList>
    </citation>
    <scope>NUCLEOTIDE SEQUENCE [LARGE SCALE GENOMIC DNA]</scope>
    <source>
        <strain evidence="3">CCUG 62215</strain>
    </source>
</reference>
<proteinExistence type="predicted"/>
<feature type="transmembrane region" description="Helical" evidence="1">
    <location>
        <begin position="186"/>
        <end position="207"/>
    </location>
</feature>
<evidence type="ECO:0000313" key="2">
    <source>
        <dbReference type="EMBL" id="MFD1063648.1"/>
    </source>
</evidence>
<feature type="transmembrane region" description="Helical" evidence="1">
    <location>
        <begin position="32"/>
        <end position="49"/>
    </location>
</feature>
<keyword evidence="1" id="KW-1133">Transmembrane helix</keyword>
<dbReference type="RefSeq" id="WP_386130899.1">
    <property type="nucleotide sequence ID" value="NZ_JBHTJL010000012.1"/>
</dbReference>
<dbReference type="Proteomes" id="UP001597013">
    <property type="component" value="Unassembled WGS sequence"/>
</dbReference>
<keyword evidence="1" id="KW-0812">Transmembrane</keyword>
<protein>
    <recommendedName>
        <fullName evidence="4">YhhN-like protein</fullName>
    </recommendedName>
</protein>
<dbReference type="EMBL" id="JBHTJL010000012">
    <property type="protein sequence ID" value="MFD1063648.1"/>
    <property type="molecule type" value="Genomic_DNA"/>
</dbReference>
<organism evidence="2 3">
    <name type="scientific">Winogradskyella litorisediminis</name>
    <dbReference type="NCBI Taxonomy" id="1156618"/>
    <lineage>
        <taxon>Bacteria</taxon>
        <taxon>Pseudomonadati</taxon>
        <taxon>Bacteroidota</taxon>
        <taxon>Flavobacteriia</taxon>
        <taxon>Flavobacteriales</taxon>
        <taxon>Flavobacteriaceae</taxon>
        <taxon>Winogradskyella</taxon>
    </lineage>
</organism>
<feature type="transmembrane region" description="Helical" evidence="1">
    <location>
        <begin position="155"/>
        <end position="174"/>
    </location>
</feature>
<sequence>MNKMIINRLLKISLIILSLVFIFFSIFQDILYIDLTSTLLLVVFTILYVRQKKAIKKQKPYFLLFLIFFGLSEFIALLSNFVDMYIGSIDYTYYIGNIFFMLAYFFLILRCVLTMRFKKILKNFPVTIIILIVLSIFCVTLITETAQNQLSAYEYITEFLYNVVIMTLLSVALINYMDKSDNKSILFLIGCMLIFFSEMLQLAYYYIEDLPHLAAIYSFFMVLAFGFFYSQACLKHEKQPEFNFLDYKS</sequence>
<evidence type="ECO:0008006" key="4">
    <source>
        <dbReference type="Google" id="ProtNLM"/>
    </source>
</evidence>
<gene>
    <name evidence="2" type="ORF">ACFQ1Q_10365</name>
</gene>
<comment type="caution">
    <text evidence="2">The sequence shown here is derived from an EMBL/GenBank/DDBJ whole genome shotgun (WGS) entry which is preliminary data.</text>
</comment>
<keyword evidence="3" id="KW-1185">Reference proteome</keyword>